<protein>
    <submittedName>
        <fullName evidence="5">Outer membrane protein assembly factor BamE</fullName>
    </submittedName>
</protein>
<dbReference type="EMBL" id="JBHRYF010000001">
    <property type="protein sequence ID" value="MFC3659486.1"/>
    <property type="molecule type" value="Genomic_DNA"/>
</dbReference>
<keyword evidence="6" id="KW-1185">Reference proteome</keyword>
<sequence length="116" mass="12857">MKNLFAIIALSLLFSSAHAGTGFLSHESGIEVTQDQFDSVEIGRTRREDVVRAVGHPSRKEQLGDNQTWYYDYAKIRSFGKNVSEATVFEFNKDGVVIEKYKTGGKAGNPLTDAAR</sequence>
<evidence type="ECO:0000256" key="2">
    <source>
        <dbReference type="ARBA" id="ARBA00023136"/>
    </source>
</evidence>
<dbReference type="InterPro" id="IPR007450">
    <property type="entry name" value="BamE_dom"/>
</dbReference>
<accession>A0ABV7URS5</accession>
<dbReference type="Pfam" id="PF04355">
    <property type="entry name" value="BamE"/>
    <property type="match status" value="1"/>
</dbReference>
<dbReference type="Proteomes" id="UP001595724">
    <property type="component" value="Unassembled WGS sequence"/>
</dbReference>
<evidence type="ECO:0000256" key="1">
    <source>
        <dbReference type="ARBA" id="ARBA00022729"/>
    </source>
</evidence>
<comment type="caution">
    <text evidence="5">The sequence shown here is derived from an EMBL/GenBank/DDBJ whole genome shotgun (WGS) entry which is preliminary data.</text>
</comment>
<keyword evidence="1 3" id="KW-0732">Signal</keyword>
<feature type="chain" id="PRO_5046949217" evidence="3">
    <location>
        <begin position="20"/>
        <end position="116"/>
    </location>
</feature>
<keyword evidence="2" id="KW-0472">Membrane</keyword>
<feature type="domain" description="Outer membrane protein assembly factor BamE" evidence="4">
    <location>
        <begin position="31"/>
        <end position="98"/>
    </location>
</feature>
<proteinExistence type="predicted"/>
<dbReference type="RefSeq" id="WP_386706941.1">
    <property type="nucleotide sequence ID" value="NZ_JBHRYF010000001.1"/>
</dbReference>
<reference evidence="6" key="1">
    <citation type="journal article" date="2019" name="Int. J. Syst. Evol. Microbiol.">
        <title>The Global Catalogue of Microorganisms (GCM) 10K type strain sequencing project: providing services to taxonomists for standard genome sequencing and annotation.</title>
        <authorList>
            <consortium name="The Broad Institute Genomics Platform"/>
            <consortium name="The Broad Institute Genome Sequencing Center for Infectious Disease"/>
            <person name="Wu L."/>
            <person name="Ma J."/>
        </authorList>
    </citation>
    <scope>NUCLEOTIDE SEQUENCE [LARGE SCALE GENOMIC DNA]</scope>
    <source>
        <strain evidence="6">KCTC 42211</strain>
    </source>
</reference>
<feature type="signal peptide" evidence="3">
    <location>
        <begin position="1"/>
        <end position="19"/>
    </location>
</feature>
<organism evidence="5 6">
    <name type="scientific">Luteimonas notoginsengisoli</name>
    <dbReference type="NCBI Taxonomy" id="1578200"/>
    <lineage>
        <taxon>Bacteria</taxon>
        <taxon>Pseudomonadati</taxon>
        <taxon>Pseudomonadota</taxon>
        <taxon>Gammaproteobacteria</taxon>
        <taxon>Lysobacterales</taxon>
        <taxon>Lysobacteraceae</taxon>
        <taxon>Luteimonas</taxon>
    </lineage>
</organism>
<evidence type="ECO:0000313" key="6">
    <source>
        <dbReference type="Proteomes" id="UP001595724"/>
    </source>
</evidence>
<gene>
    <name evidence="5" type="primary">bamE</name>
    <name evidence="5" type="ORF">ACFOM9_05250</name>
</gene>
<evidence type="ECO:0000256" key="3">
    <source>
        <dbReference type="SAM" id="SignalP"/>
    </source>
</evidence>
<dbReference type="InterPro" id="IPR037873">
    <property type="entry name" value="BamE-like"/>
</dbReference>
<evidence type="ECO:0000313" key="5">
    <source>
        <dbReference type="EMBL" id="MFC3659486.1"/>
    </source>
</evidence>
<evidence type="ECO:0000259" key="4">
    <source>
        <dbReference type="Pfam" id="PF04355"/>
    </source>
</evidence>
<name>A0ABV7URS5_9GAMM</name>
<dbReference type="Gene3D" id="3.30.1450.10">
    <property type="match status" value="1"/>
</dbReference>